<protein>
    <submittedName>
        <fullName evidence="2">Hemerythrin HHE cation binding domain protein</fullName>
    </submittedName>
</protein>
<proteinExistence type="predicted"/>
<dbReference type="PATRIC" id="fig|1339349.3.peg.692"/>
<comment type="caution">
    <text evidence="2">The sequence shown here is derived from an EMBL/GenBank/DDBJ whole genome shotgun (WGS) entry which is preliminary data.</text>
</comment>
<reference evidence="2 3" key="1">
    <citation type="submission" date="2014-04" db="EMBL/GenBank/DDBJ databases">
        <authorList>
            <person name="Sears C."/>
            <person name="Carroll K."/>
            <person name="Sack B.R."/>
            <person name="Qadri F."/>
            <person name="Myers L.L."/>
            <person name="Chung G.-T."/>
            <person name="Escheverria P."/>
            <person name="Fraser C.M."/>
            <person name="Sadzewicz L."/>
            <person name="Shefchek K.A."/>
            <person name="Tallon L."/>
            <person name="Das S.P."/>
            <person name="Daugherty S."/>
            <person name="Mongodin E.F."/>
        </authorList>
    </citation>
    <scope>NUCLEOTIDE SEQUENCE [LARGE SCALE GENOMIC DNA]</scope>
    <source>
        <strain evidence="2 3">3978 T3 ii</strain>
    </source>
</reference>
<dbReference type="AlphaFoldDB" id="A0A078S5R7"/>
<evidence type="ECO:0000313" key="3">
    <source>
        <dbReference type="Proteomes" id="UP000028013"/>
    </source>
</evidence>
<name>A0A078S5R7_BACUN</name>
<dbReference type="Proteomes" id="UP000028013">
    <property type="component" value="Unassembled WGS sequence"/>
</dbReference>
<evidence type="ECO:0000259" key="1">
    <source>
        <dbReference type="Pfam" id="PF01814"/>
    </source>
</evidence>
<gene>
    <name evidence="2" type="ORF">M094_3867</name>
</gene>
<sequence length="234" mass="27201">MNEQHKYRSTDKMSDLICDNYSLLMVMSRFGLSLGFGDKSVKDVCEAQGVDCPTFLAVANFISEEQYSYSGNESDFSIPALMDYLKRAHTYFLDFNLPAIRRKLIEAIDCSSTNDVAYLILKFFDEYAKEVRRHMEYENQAVFTYVEQLLQGNLSDEYNIATFASKHNQIDTKLKELKNIIIKYYPEKENNNLLNAVLFDIFNCEQDLATHCQVEDYMFVPAVAQIERKLKNEQ</sequence>
<accession>A0A078S5R7</accession>
<dbReference type="Gene3D" id="1.20.120.520">
    <property type="entry name" value="nmb1532 protein domain like"/>
    <property type="match status" value="1"/>
</dbReference>
<evidence type="ECO:0000313" key="2">
    <source>
        <dbReference type="EMBL" id="KDS57302.1"/>
    </source>
</evidence>
<organism evidence="2 3">
    <name type="scientific">Bacteroides uniformis str. 3978 T3 ii</name>
    <dbReference type="NCBI Taxonomy" id="1339349"/>
    <lineage>
        <taxon>Bacteria</taxon>
        <taxon>Pseudomonadati</taxon>
        <taxon>Bacteroidota</taxon>
        <taxon>Bacteroidia</taxon>
        <taxon>Bacteroidales</taxon>
        <taxon>Bacteroidaceae</taxon>
        <taxon>Bacteroides</taxon>
    </lineage>
</organism>
<dbReference type="InterPro" id="IPR012312">
    <property type="entry name" value="Hemerythrin-like"/>
</dbReference>
<dbReference type="RefSeq" id="WP_008665531.1">
    <property type="nucleotide sequence ID" value="NZ_JNHN01000082.1"/>
</dbReference>
<feature type="domain" description="Hemerythrin-like" evidence="1">
    <location>
        <begin position="83"/>
        <end position="222"/>
    </location>
</feature>
<dbReference type="EMBL" id="JNHN01000082">
    <property type="protein sequence ID" value="KDS57302.1"/>
    <property type="molecule type" value="Genomic_DNA"/>
</dbReference>
<dbReference type="Pfam" id="PF01814">
    <property type="entry name" value="Hemerythrin"/>
    <property type="match status" value="1"/>
</dbReference>